<evidence type="ECO:0000256" key="2">
    <source>
        <dbReference type="ARBA" id="ARBA00023015"/>
    </source>
</evidence>
<dbReference type="InterPro" id="IPR050950">
    <property type="entry name" value="HTH-type_LysR_regulators"/>
</dbReference>
<proteinExistence type="inferred from homology"/>
<keyword evidence="3" id="KW-0238">DNA-binding</keyword>
<accession>A0A9Q6MUF0</accession>
<dbReference type="InterPro" id="IPR036388">
    <property type="entry name" value="WH-like_DNA-bd_sf"/>
</dbReference>
<dbReference type="SUPFAM" id="SSF46785">
    <property type="entry name" value="Winged helix' DNA-binding domain"/>
    <property type="match status" value="1"/>
</dbReference>
<dbReference type="EMBL" id="PZFQ01000064">
    <property type="protein sequence ID" value="PTI73720.1"/>
    <property type="molecule type" value="Genomic_DNA"/>
</dbReference>
<sequence length="317" mass="36034">MLTHGILSFNIMEMHIDHIGDTIIVMNKSQIELIVRISETRSFTKAGEVLHMTQPAVSRAVSTIESQLGTKLITRDKKNGIYFTDVGEHILVVFRNILSELQKVDELVAAEKGLEIGKIHVGAYRTACTRFIPKIIRSMEDQYPGLEIKLSEGSVDQVKEWLHAKYIDVGIIIPPNQDLNTIHLMKDQLIVLMHPSHPLYKKETITIPDLQGEEILIGKGGYEMQIHTLFKEYNLTPNIRFEMEYIETALSMIQEGLGITITTKKNIWSLPDQVVLRELKPDVFRDINLAVLDIDDISKATEAFIQTTLTLFNDKDI</sequence>
<dbReference type="Pfam" id="PF00126">
    <property type="entry name" value="HTH_1"/>
    <property type="match status" value="1"/>
</dbReference>
<dbReference type="InterPro" id="IPR036390">
    <property type="entry name" value="WH_DNA-bd_sf"/>
</dbReference>
<evidence type="ECO:0000256" key="3">
    <source>
        <dbReference type="ARBA" id="ARBA00023125"/>
    </source>
</evidence>
<dbReference type="SUPFAM" id="SSF53850">
    <property type="entry name" value="Periplasmic binding protein-like II"/>
    <property type="match status" value="1"/>
</dbReference>
<evidence type="ECO:0000256" key="1">
    <source>
        <dbReference type="ARBA" id="ARBA00009437"/>
    </source>
</evidence>
<evidence type="ECO:0000313" key="7">
    <source>
        <dbReference type="Proteomes" id="UP000241960"/>
    </source>
</evidence>
<evidence type="ECO:0000256" key="4">
    <source>
        <dbReference type="ARBA" id="ARBA00023163"/>
    </source>
</evidence>
<evidence type="ECO:0000313" key="6">
    <source>
        <dbReference type="EMBL" id="PTI73720.1"/>
    </source>
</evidence>
<dbReference type="PANTHER" id="PTHR30419:SF24">
    <property type="entry name" value="HTH-TYPE TRANSCRIPTIONAL REGULATOR CZCR"/>
    <property type="match status" value="1"/>
</dbReference>
<reference evidence="6 7" key="1">
    <citation type="journal article" date="2016" name="Front. Microbiol.">
        <title>Comprehensive Phylogenetic Analysis of Bovine Non-aureus Staphylococci Species Based on Whole-Genome Sequencing.</title>
        <authorList>
            <person name="Naushad S."/>
            <person name="Barkema H.W."/>
            <person name="Luby C."/>
            <person name="Condas L.A."/>
            <person name="Nobrega D.B."/>
            <person name="Carson D.A."/>
            <person name="De Buck J."/>
        </authorList>
    </citation>
    <scope>NUCLEOTIDE SEQUENCE [LARGE SCALE GENOMIC DNA]</scope>
    <source>
        <strain evidence="6 7">SNUC 1231</strain>
    </source>
</reference>
<dbReference type="Gene3D" id="3.40.190.290">
    <property type="match status" value="1"/>
</dbReference>
<dbReference type="PANTHER" id="PTHR30419">
    <property type="entry name" value="HTH-TYPE TRANSCRIPTIONAL REGULATOR YBHD"/>
    <property type="match status" value="1"/>
</dbReference>
<dbReference type="GO" id="GO:0005829">
    <property type="term" value="C:cytosol"/>
    <property type="evidence" value="ECO:0007669"/>
    <property type="project" value="TreeGrafter"/>
</dbReference>
<evidence type="ECO:0000259" key="5">
    <source>
        <dbReference type="PROSITE" id="PS50931"/>
    </source>
</evidence>
<dbReference type="PROSITE" id="PS50931">
    <property type="entry name" value="HTH_LYSR"/>
    <property type="match status" value="1"/>
</dbReference>
<dbReference type="Pfam" id="PF03466">
    <property type="entry name" value="LysR_substrate"/>
    <property type="match status" value="1"/>
</dbReference>
<dbReference type="GO" id="GO:0003700">
    <property type="term" value="F:DNA-binding transcription factor activity"/>
    <property type="evidence" value="ECO:0007669"/>
    <property type="project" value="InterPro"/>
</dbReference>
<gene>
    <name evidence="6" type="ORF">BU058_12845</name>
</gene>
<comment type="similarity">
    <text evidence="1">Belongs to the LysR transcriptional regulatory family.</text>
</comment>
<dbReference type="InterPro" id="IPR000847">
    <property type="entry name" value="LysR_HTH_N"/>
</dbReference>
<dbReference type="CDD" id="cd05466">
    <property type="entry name" value="PBP2_LTTR_substrate"/>
    <property type="match status" value="1"/>
</dbReference>
<protein>
    <submittedName>
        <fullName evidence="6">LysR family transcriptional regulator</fullName>
    </submittedName>
</protein>
<name>A0A9Q6MUF0_9STAP</name>
<keyword evidence="2" id="KW-0805">Transcription regulation</keyword>
<comment type="caution">
    <text evidence="6">The sequence shown here is derived from an EMBL/GenBank/DDBJ whole genome shotgun (WGS) entry which is preliminary data.</text>
</comment>
<dbReference type="Gene3D" id="1.10.10.10">
    <property type="entry name" value="Winged helix-like DNA-binding domain superfamily/Winged helix DNA-binding domain"/>
    <property type="match status" value="1"/>
</dbReference>
<dbReference type="GO" id="GO:0003677">
    <property type="term" value="F:DNA binding"/>
    <property type="evidence" value="ECO:0007669"/>
    <property type="project" value="UniProtKB-KW"/>
</dbReference>
<dbReference type="Proteomes" id="UP000241960">
    <property type="component" value="Unassembled WGS sequence"/>
</dbReference>
<keyword evidence="4" id="KW-0804">Transcription</keyword>
<dbReference type="AlphaFoldDB" id="A0A9Q6MUF0"/>
<organism evidence="6 7">
    <name type="scientific">Staphylococcus succinus</name>
    <dbReference type="NCBI Taxonomy" id="61015"/>
    <lineage>
        <taxon>Bacteria</taxon>
        <taxon>Bacillati</taxon>
        <taxon>Bacillota</taxon>
        <taxon>Bacilli</taxon>
        <taxon>Bacillales</taxon>
        <taxon>Staphylococcaceae</taxon>
        <taxon>Staphylococcus</taxon>
    </lineage>
</organism>
<dbReference type="InterPro" id="IPR005119">
    <property type="entry name" value="LysR_subst-bd"/>
</dbReference>
<dbReference type="PRINTS" id="PR00039">
    <property type="entry name" value="HTHLYSR"/>
</dbReference>
<feature type="domain" description="HTH lysR-type" evidence="5">
    <location>
        <begin position="26"/>
        <end position="84"/>
    </location>
</feature>